<dbReference type="GO" id="GO:0009448">
    <property type="term" value="P:gamma-aminobutyric acid metabolic process"/>
    <property type="evidence" value="ECO:0007669"/>
    <property type="project" value="InterPro"/>
</dbReference>
<evidence type="ECO:0000256" key="13">
    <source>
        <dbReference type="ARBA" id="ARBA00031787"/>
    </source>
</evidence>
<dbReference type="NCBIfam" id="TIGR00700">
    <property type="entry name" value="GABAtrnsam"/>
    <property type="match status" value="1"/>
</dbReference>
<dbReference type="PROSITE" id="PS00600">
    <property type="entry name" value="AA_TRANSFER_CLASS_3"/>
    <property type="match status" value="1"/>
</dbReference>
<proteinExistence type="inferred from homology"/>
<dbReference type="CDD" id="cd00610">
    <property type="entry name" value="OAT_like"/>
    <property type="match status" value="1"/>
</dbReference>
<evidence type="ECO:0000256" key="7">
    <source>
        <dbReference type="ARBA" id="ARBA00022576"/>
    </source>
</evidence>
<dbReference type="InterPro" id="IPR049704">
    <property type="entry name" value="Aminotrans_3_PPA_site"/>
</dbReference>
<comment type="catalytic activity">
    <reaction evidence="1">
        <text>(S)-3-amino-2-methylpropanoate + 2-oxoglutarate = 2-methyl-3-oxopropanoate + L-glutamate</text>
        <dbReference type="Rhea" id="RHEA:13993"/>
        <dbReference type="ChEBI" id="CHEBI:16810"/>
        <dbReference type="ChEBI" id="CHEBI:29985"/>
        <dbReference type="ChEBI" id="CHEBI:57700"/>
        <dbReference type="ChEBI" id="CHEBI:58655"/>
        <dbReference type="EC" id="2.6.1.22"/>
    </reaction>
</comment>
<dbReference type="Proteomes" id="UP000636793">
    <property type="component" value="Unassembled WGS sequence"/>
</dbReference>
<dbReference type="Gene3D" id="3.40.640.10">
    <property type="entry name" value="Type I PLP-dependent aspartate aminotransferase-like (Major domain)"/>
    <property type="match status" value="1"/>
</dbReference>
<evidence type="ECO:0000256" key="10">
    <source>
        <dbReference type="ARBA" id="ARBA00029760"/>
    </source>
</evidence>
<dbReference type="FunFam" id="3.40.640.10:FF:000013">
    <property type="entry name" value="4-aminobutyrate aminotransferase"/>
    <property type="match status" value="1"/>
</dbReference>
<evidence type="ECO:0000256" key="6">
    <source>
        <dbReference type="ARBA" id="ARBA00012912"/>
    </source>
</evidence>
<sequence>MRHPMFTPSLERLGTHDKGTEMKTTALPPATPVTSGLPDQQRKLVTPIPGPRSRVLHEQRAAALPPGLSNVVPVFVERAGGGIIVDVDGNHLVDLASGIAVTSVGASAPEVVTRVQEQVAKFTHTCFLVTEYQGYVDVATWLNEHAPVPGEATTALFSTGAEAVENAVKIARAATSRPAVIVFDNAYHGRSLFTLAMTAKDRPYKDGFGPFDAHVHRAPYAQQLRWPGDPAQATPDALAELQSLLNRVGPETVAAIVIEPVQGEGGFIVPAPGFLRGVQSIARQHGIVLVADEVQAGIARTGRLFASEHDGLEPDLVVTAKALGGGLPLAAVTGRADIMAAARVGGLGGTYAGNPVACAAALGVFEIIERDGLVERAAAIEQHVIAALQPVIEASGVVAELRGHGAMMAIELVRPGTLEPDPEAAVRIARACHKRGVLLLVCGTFGNVIRLLPPLVIDGALLDDGLQVLADAIWDET</sequence>
<dbReference type="Pfam" id="PF00202">
    <property type="entry name" value="Aminotran_3"/>
    <property type="match status" value="1"/>
</dbReference>
<keyword evidence="19" id="KW-1185">Reference proteome</keyword>
<dbReference type="AlphaFoldDB" id="A0A916SWQ5"/>
<dbReference type="GO" id="GO:0034386">
    <property type="term" value="F:4-aminobutyrate:2-oxoglutarate transaminase activity"/>
    <property type="evidence" value="ECO:0007669"/>
    <property type="project" value="UniProtKB-EC"/>
</dbReference>
<dbReference type="SUPFAM" id="SSF53383">
    <property type="entry name" value="PLP-dependent transferases"/>
    <property type="match status" value="1"/>
</dbReference>
<evidence type="ECO:0000256" key="15">
    <source>
        <dbReference type="ARBA" id="ARBA00050054"/>
    </source>
</evidence>
<dbReference type="InterPro" id="IPR005814">
    <property type="entry name" value="Aminotrans_3"/>
</dbReference>
<organism evidence="18 19">
    <name type="scientific">Flexivirga endophytica</name>
    <dbReference type="NCBI Taxonomy" id="1849103"/>
    <lineage>
        <taxon>Bacteria</taxon>
        <taxon>Bacillati</taxon>
        <taxon>Actinomycetota</taxon>
        <taxon>Actinomycetes</taxon>
        <taxon>Micrococcales</taxon>
        <taxon>Dermacoccaceae</taxon>
        <taxon>Flexivirga</taxon>
    </lineage>
</organism>
<evidence type="ECO:0000256" key="17">
    <source>
        <dbReference type="SAM" id="MobiDB-lite"/>
    </source>
</evidence>
<dbReference type="EC" id="2.6.1.19" evidence="6"/>
<dbReference type="GO" id="GO:0047298">
    <property type="term" value="F:(S)-3-amino-2-methylpropionate transaminase activity"/>
    <property type="evidence" value="ECO:0007669"/>
    <property type="project" value="UniProtKB-EC"/>
</dbReference>
<dbReference type="PIRSF" id="PIRSF000521">
    <property type="entry name" value="Transaminase_4ab_Lys_Orn"/>
    <property type="match status" value="1"/>
</dbReference>
<dbReference type="InterPro" id="IPR004632">
    <property type="entry name" value="4NH2But_aminotransferase_bac"/>
</dbReference>
<dbReference type="PANTHER" id="PTHR11986">
    <property type="entry name" value="AMINOTRANSFERASE CLASS III"/>
    <property type="match status" value="1"/>
</dbReference>
<dbReference type="EC" id="2.6.1.22" evidence="5"/>
<feature type="region of interest" description="Disordered" evidence="17">
    <location>
        <begin position="1"/>
        <end position="42"/>
    </location>
</feature>
<keyword evidence="8" id="KW-0808">Transferase</keyword>
<accession>A0A916SWQ5</accession>
<dbReference type="GO" id="GO:0030170">
    <property type="term" value="F:pyridoxal phosphate binding"/>
    <property type="evidence" value="ECO:0007669"/>
    <property type="project" value="InterPro"/>
</dbReference>
<dbReference type="EMBL" id="BMHI01000001">
    <property type="protein sequence ID" value="GGB21529.1"/>
    <property type="molecule type" value="Genomic_DNA"/>
</dbReference>
<evidence type="ECO:0000256" key="14">
    <source>
        <dbReference type="ARBA" id="ARBA00048021"/>
    </source>
</evidence>
<evidence type="ECO:0000256" key="2">
    <source>
        <dbReference type="ARBA" id="ARBA00001933"/>
    </source>
</evidence>
<dbReference type="GO" id="GO:0042802">
    <property type="term" value="F:identical protein binding"/>
    <property type="evidence" value="ECO:0007669"/>
    <property type="project" value="TreeGrafter"/>
</dbReference>
<evidence type="ECO:0000256" key="11">
    <source>
        <dbReference type="ARBA" id="ARBA00030204"/>
    </source>
</evidence>
<comment type="caution">
    <text evidence="18">The sequence shown here is derived from an EMBL/GenBank/DDBJ whole genome shotgun (WGS) entry which is preliminary data.</text>
</comment>
<name>A0A916SWQ5_9MICO</name>
<comment type="catalytic activity">
    <reaction evidence="14">
        <text>4-aminobutanoate + 2-oxoglutarate = succinate semialdehyde + L-glutamate</text>
        <dbReference type="Rhea" id="RHEA:23352"/>
        <dbReference type="ChEBI" id="CHEBI:16810"/>
        <dbReference type="ChEBI" id="CHEBI:29985"/>
        <dbReference type="ChEBI" id="CHEBI:57706"/>
        <dbReference type="ChEBI" id="CHEBI:59888"/>
        <dbReference type="EC" id="2.6.1.19"/>
    </reaction>
</comment>
<dbReference type="InterPro" id="IPR015422">
    <property type="entry name" value="PyrdxlP-dep_Trfase_small"/>
</dbReference>
<evidence type="ECO:0000256" key="3">
    <source>
        <dbReference type="ARBA" id="ARBA00005176"/>
    </source>
</evidence>
<evidence type="ECO:0000256" key="9">
    <source>
        <dbReference type="ARBA" id="ARBA00022898"/>
    </source>
</evidence>
<evidence type="ECO:0000256" key="16">
    <source>
        <dbReference type="RuleBase" id="RU003560"/>
    </source>
</evidence>
<comment type="cofactor">
    <cofactor evidence="2">
        <name>pyridoxal 5'-phosphate</name>
        <dbReference type="ChEBI" id="CHEBI:597326"/>
    </cofactor>
</comment>
<comment type="pathway">
    <text evidence="3">Amino-acid degradation; 4-aminobutanoate degradation.</text>
</comment>
<reference evidence="18" key="1">
    <citation type="journal article" date="2014" name="Int. J. Syst. Evol. Microbiol.">
        <title>Complete genome sequence of Corynebacterium casei LMG S-19264T (=DSM 44701T), isolated from a smear-ripened cheese.</title>
        <authorList>
            <consortium name="US DOE Joint Genome Institute (JGI-PGF)"/>
            <person name="Walter F."/>
            <person name="Albersmeier A."/>
            <person name="Kalinowski J."/>
            <person name="Ruckert C."/>
        </authorList>
    </citation>
    <scope>NUCLEOTIDE SEQUENCE</scope>
    <source>
        <strain evidence="18">CGMCC 1.15085</strain>
    </source>
</reference>
<comment type="similarity">
    <text evidence="4 16">Belongs to the class-III pyridoxal-phosphate-dependent aminotransferase family.</text>
</comment>
<evidence type="ECO:0000313" key="18">
    <source>
        <dbReference type="EMBL" id="GGB21529.1"/>
    </source>
</evidence>
<dbReference type="InterPro" id="IPR015424">
    <property type="entry name" value="PyrdxlP-dep_Trfase"/>
</dbReference>
<evidence type="ECO:0000256" key="12">
    <source>
        <dbReference type="ARBA" id="ARBA00030857"/>
    </source>
</evidence>
<dbReference type="InterPro" id="IPR050103">
    <property type="entry name" value="Class-III_PLP-dep_AT"/>
</dbReference>
<evidence type="ECO:0000256" key="5">
    <source>
        <dbReference type="ARBA" id="ARBA00012876"/>
    </source>
</evidence>
<reference evidence="18" key="2">
    <citation type="submission" date="2020-09" db="EMBL/GenBank/DDBJ databases">
        <authorList>
            <person name="Sun Q."/>
            <person name="Zhou Y."/>
        </authorList>
    </citation>
    <scope>NUCLEOTIDE SEQUENCE</scope>
    <source>
        <strain evidence="18">CGMCC 1.15085</strain>
    </source>
</reference>
<evidence type="ECO:0000313" key="19">
    <source>
        <dbReference type="Proteomes" id="UP000636793"/>
    </source>
</evidence>
<keyword evidence="9 16" id="KW-0663">Pyridoxal phosphate</keyword>
<dbReference type="Gene3D" id="3.90.1150.10">
    <property type="entry name" value="Aspartate Aminotransferase, domain 1"/>
    <property type="match status" value="1"/>
</dbReference>
<keyword evidence="7 18" id="KW-0032">Aminotransferase</keyword>
<dbReference type="InterPro" id="IPR015421">
    <property type="entry name" value="PyrdxlP-dep_Trfase_major"/>
</dbReference>
<evidence type="ECO:0000256" key="4">
    <source>
        <dbReference type="ARBA" id="ARBA00008954"/>
    </source>
</evidence>
<evidence type="ECO:0000256" key="1">
    <source>
        <dbReference type="ARBA" id="ARBA00001750"/>
    </source>
</evidence>
<evidence type="ECO:0000256" key="8">
    <source>
        <dbReference type="ARBA" id="ARBA00022679"/>
    </source>
</evidence>
<gene>
    <name evidence="18" type="primary">gabT</name>
    <name evidence="18" type="ORF">GCM10011492_09320</name>
</gene>
<protein>
    <recommendedName>
        <fullName evidence="12">(S)-3-amino-2-methylpropionate transaminase</fullName>
        <ecNumber evidence="6">2.6.1.19</ecNumber>
        <ecNumber evidence="5">2.6.1.22</ecNumber>
    </recommendedName>
    <alternativeName>
        <fullName evidence="13">GABA aminotransferase</fullName>
    </alternativeName>
    <alternativeName>
        <fullName evidence="11">Gamma-amino-N-butyrate transaminase</fullName>
    </alternativeName>
    <alternativeName>
        <fullName evidence="15">Glutamate:succinic semialdehyde transaminase</fullName>
    </alternativeName>
    <alternativeName>
        <fullName evidence="10">L-AIBAT</fullName>
    </alternativeName>
</protein>